<evidence type="ECO:0000313" key="2">
    <source>
        <dbReference type="Proteomes" id="UP000317648"/>
    </source>
</evidence>
<dbReference type="EMBL" id="CP036433">
    <property type="protein sequence ID" value="QDU94617.1"/>
    <property type="molecule type" value="Genomic_DNA"/>
</dbReference>
<gene>
    <name evidence="1" type="ORF">Pla8534_24100</name>
</gene>
<accession>A0A518DS05</accession>
<proteinExistence type="predicted"/>
<dbReference type="SUPFAM" id="SSF48371">
    <property type="entry name" value="ARM repeat"/>
    <property type="match status" value="2"/>
</dbReference>
<reference evidence="1 2" key="1">
    <citation type="submission" date="2019-02" db="EMBL/GenBank/DDBJ databases">
        <title>Deep-cultivation of Planctomycetes and their phenomic and genomic characterization uncovers novel biology.</title>
        <authorList>
            <person name="Wiegand S."/>
            <person name="Jogler M."/>
            <person name="Boedeker C."/>
            <person name="Pinto D."/>
            <person name="Vollmers J."/>
            <person name="Rivas-Marin E."/>
            <person name="Kohn T."/>
            <person name="Peeters S.H."/>
            <person name="Heuer A."/>
            <person name="Rast P."/>
            <person name="Oberbeckmann S."/>
            <person name="Bunk B."/>
            <person name="Jeske O."/>
            <person name="Meyerdierks A."/>
            <person name="Storesund J.E."/>
            <person name="Kallscheuer N."/>
            <person name="Luecker S."/>
            <person name="Lage O.M."/>
            <person name="Pohl T."/>
            <person name="Merkel B.J."/>
            <person name="Hornburger P."/>
            <person name="Mueller R.-W."/>
            <person name="Bruemmer F."/>
            <person name="Labrenz M."/>
            <person name="Spormann A.M."/>
            <person name="Op den Camp H."/>
            <person name="Overmann J."/>
            <person name="Amann R."/>
            <person name="Jetten M.S.M."/>
            <person name="Mascher T."/>
            <person name="Medema M.H."/>
            <person name="Devos D.P."/>
            <person name="Kaster A.-K."/>
            <person name="Ovreas L."/>
            <person name="Rohde M."/>
            <person name="Galperin M.Y."/>
            <person name="Jogler C."/>
        </authorList>
    </citation>
    <scope>NUCLEOTIDE SEQUENCE [LARGE SCALE GENOMIC DNA]</scope>
    <source>
        <strain evidence="1 2">Pla85_3_4</strain>
    </source>
</reference>
<evidence type="ECO:0000313" key="1">
    <source>
        <dbReference type="EMBL" id="QDU94617.1"/>
    </source>
</evidence>
<name>A0A518DS05_9BACT</name>
<keyword evidence="2" id="KW-1185">Reference proteome</keyword>
<evidence type="ECO:0008006" key="3">
    <source>
        <dbReference type="Google" id="ProtNLM"/>
    </source>
</evidence>
<protein>
    <recommendedName>
        <fullName evidence="3">VWFA domain-containing protein</fullName>
    </recommendedName>
</protein>
<dbReference type="InterPro" id="IPR016024">
    <property type="entry name" value="ARM-type_fold"/>
</dbReference>
<dbReference type="InterPro" id="IPR011989">
    <property type="entry name" value="ARM-like"/>
</dbReference>
<sequence length="1725" mass="189361">MRDTRLWRLLDPANAALTLADPAELVRLLRELVELPPHRQAAFWGRLPFALTHPDAHVRAAAMAAQGGATGVLAFRRLATGLNDPEPTVQQAAVRALHASSADDSSRFIHAVFHRDPAVRQAAVVAGDAGQMNSLCLYLLADPECAPTVLERVKPDQLSLTQLPTVVAFAQDGLCSPRQARYLLAGVGIGKLVHHLEQQRVRTPEHDTAVLAAAVAGDREQLQALAAIVDPLDAVLDLFWRDLPADNPSGEPSPDADDPVSTAGFFRQLENVQRTSPASIAQHAAAAVILAAVRHGDWTAPAAVCCAFGFPQLLACDWIERDIRHQAIQAFHDTREKCRQYAASVVRGLLTDELCRRPSGQLDLWAVSGVLQLLDDPQPIRHLLDWFGVDAVVDAFQEAPLESALLFRLADDSDRGRLFLIQELQRRSTGPAFAHLALLIQVVETSELAFLDPLSPDDAVQACIAVLDLLASTTLKLSPNKIRVVGETLGSKILAGAASAFLESWLQRHEPQRCPLAIQILGVLARRMSGLDFTDALLRLPPPLLPRSLVAIAWCPGFPYSTEQRLARRLASHADETVAAWSAERTAKTDDSAWTAAAALLPASGARLPATESNRIARADASDLPAALRPCLASPRSGVCEALATRKSPEPSAEACVALLGSHDDLPAIDEQFSRYFDHDTPGFLDKVDAQVAREWNNQTDISLFGHAWLCRWERHAFLFGDVLSASPDSCLESLRFAERLQSQPLRTQLWQAVARACMLWRYRDREKLRSLATLATAQYLVSRLNAPNGYYAARILMSWLRSGVAPAVLEEARPAALEKLPTLADDVRRELQDWIDSRGLQRNTAAPVDDLAWVAEDLLAQIAACQELDRLEAWCRSPQTRVVEGALLQLLLAGEPGLERLSRLLASDPPPPRFTLLARSIPDWSAGPSLTQLSHTAASAALPEMRYRLYTGLLERELQLAGSGPPALASPQGAAWLTGAIAAVGCDSESVWFGVADWNRLLAYGADPVRLAIILAVSPQPVAYPLALQLLQNLKDPAPEAVQAMRDFLDLGDERSHPWRLKTARWLHYRGDDDGFPLLIEEYLADPHARASLLAHAPAERVDAVTAAALAAGDKLFSEARLILLLEANDVDPVARDRALESLVLDGALISVRERALRLKRKGERRSDKLRAVAEHFAWGVLRGRELTGRMFSVQMIAGTDLGYTRFSENKIYINPLPVLRREKHGGDVVQGLILHELGHHMYHRGPEPEAVWKEAQDEGLHELLNLVSDEHLERRLRALDGGFGDQLKRLGAFAFQHSRRETDVHVLLEHLQGRAWDVLTQVTLGVGRSPGSVVLESGRVLLEMEQAGMSFARFFRALRMGLGDRHADPLVAAGLKLFRGKFRNLEMPQLLAIARRLREIFGSQTDLLRSFSQDALCAGDADELLAEAEGITNEELQSEIRRITDPRELTALREEDSGAGGGRMINVIPDENFETLTTILPVAYDPVERAKYAQAVAPNARRMRQFLYELGLARQPVGQRSSGRRIDRPQLRNLVLRGDPRILQSRRTVSHTDLFLGVVIDCSGSMTHNNHMEQAKLFASLLAEAALGFQGIDLRLFGFTDEVIYDCGNAARSAVHRLSAGGGNNDAGALWHAAQVAKASPRQAKLLVMISDGLPTECSTAALTALVRRLTNRMQICCAQVAVEALEEICFPHYVCLKDDDLESSIRRFGAIVARLVRRVTGG</sequence>
<dbReference type="RefSeq" id="WP_145053181.1">
    <property type="nucleotide sequence ID" value="NZ_CP036433.1"/>
</dbReference>
<dbReference type="Proteomes" id="UP000317648">
    <property type="component" value="Chromosome"/>
</dbReference>
<dbReference type="Gene3D" id="3.40.50.410">
    <property type="entry name" value="von Willebrand factor, type A domain"/>
    <property type="match status" value="1"/>
</dbReference>
<dbReference type="OrthoDB" id="218931at2"/>
<dbReference type="KEGG" id="lcre:Pla8534_24100"/>
<organism evidence="1 2">
    <name type="scientific">Lignipirellula cremea</name>
    <dbReference type="NCBI Taxonomy" id="2528010"/>
    <lineage>
        <taxon>Bacteria</taxon>
        <taxon>Pseudomonadati</taxon>
        <taxon>Planctomycetota</taxon>
        <taxon>Planctomycetia</taxon>
        <taxon>Pirellulales</taxon>
        <taxon>Pirellulaceae</taxon>
        <taxon>Lignipirellula</taxon>
    </lineage>
</organism>
<dbReference type="InterPro" id="IPR036465">
    <property type="entry name" value="vWFA_dom_sf"/>
</dbReference>
<dbReference type="SUPFAM" id="SSF53300">
    <property type="entry name" value="vWA-like"/>
    <property type="match status" value="1"/>
</dbReference>
<dbReference type="Gene3D" id="1.25.10.10">
    <property type="entry name" value="Leucine-rich Repeat Variant"/>
    <property type="match status" value="1"/>
</dbReference>